<dbReference type="OrthoDB" id="1933483at2759"/>
<dbReference type="NCBIfam" id="TIGR00451">
    <property type="entry name" value="unchar_dom_2"/>
    <property type="match status" value="1"/>
</dbReference>
<name>D2VQD1_NAEGR</name>
<keyword evidence="2" id="KW-0456">Lyase</keyword>
<dbReference type="GO" id="GO:0005737">
    <property type="term" value="C:cytoplasm"/>
    <property type="evidence" value="ECO:0007669"/>
    <property type="project" value="TreeGrafter"/>
</dbReference>
<evidence type="ECO:0000259" key="3">
    <source>
        <dbReference type="SMART" id="SM00359"/>
    </source>
</evidence>
<dbReference type="CDD" id="cd21157">
    <property type="entry name" value="PUA_G5K"/>
    <property type="match status" value="1"/>
</dbReference>
<dbReference type="VEuPathDB" id="AmoebaDB:NAEGRDRAFT_56280"/>
<dbReference type="PANTHER" id="PTHR12192:SF2">
    <property type="entry name" value="GLUTATHIONE-SPECIFIC GAMMA-GLUTAMYLCYCLOTRANSFERASE 2"/>
    <property type="match status" value="1"/>
</dbReference>
<dbReference type="InterPro" id="IPR036568">
    <property type="entry name" value="GGCT-like_sf"/>
</dbReference>
<evidence type="ECO:0000256" key="1">
    <source>
        <dbReference type="ARBA" id="ARBA00012344"/>
    </source>
</evidence>
<gene>
    <name evidence="4" type="ORF">NAEGRDRAFT_56280</name>
</gene>
<dbReference type="InterPro" id="IPR036974">
    <property type="entry name" value="PUA_sf"/>
</dbReference>
<dbReference type="Gene3D" id="2.30.130.10">
    <property type="entry name" value="PUA domain"/>
    <property type="match status" value="1"/>
</dbReference>
<dbReference type="SMART" id="SM00359">
    <property type="entry name" value="PUA"/>
    <property type="match status" value="1"/>
</dbReference>
<dbReference type="GO" id="GO:0061928">
    <property type="term" value="F:glutathione specific gamma-glutamylcyclotransferase activity"/>
    <property type="evidence" value="ECO:0007669"/>
    <property type="project" value="UniProtKB-EC"/>
</dbReference>
<dbReference type="InterPro" id="IPR015947">
    <property type="entry name" value="PUA-like_sf"/>
</dbReference>
<protein>
    <recommendedName>
        <fullName evidence="1">glutathione-specific gamma-glutamylcyclotransferase</fullName>
        <ecNumber evidence="1">4.3.2.7</ecNumber>
    </recommendedName>
</protein>
<evidence type="ECO:0000313" key="4">
    <source>
        <dbReference type="EMBL" id="EFC40926.1"/>
    </source>
</evidence>
<evidence type="ECO:0000256" key="2">
    <source>
        <dbReference type="ARBA" id="ARBA00023239"/>
    </source>
</evidence>
<dbReference type="EMBL" id="GG738889">
    <property type="protein sequence ID" value="EFC40926.1"/>
    <property type="molecule type" value="Genomic_DNA"/>
</dbReference>
<dbReference type="STRING" id="5762.D2VQD1"/>
<dbReference type="Pfam" id="PF04752">
    <property type="entry name" value="ChaC"/>
    <property type="match status" value="1"/>
</dbReference>
<dbReference type="eggNOG" id="KOG3182">
    <property type="taxonomic scope" value="Eukaryota"/>
</dbReference>
<dbReference type="PROSITE" id="PS50890">
    <property type="entry name" value="PUA"/>
    <property type="match status" value="1"/>
</dbReference>
<dbReference type="InterPro" id="IPR004521">
    <property type="entry name" value="Uncharacterised_CHP00451"/>
</dbReference>
<dbReference type="EC" id="4.3.2.7" evidence="1"/>
<accession>D2VQD1</accession>
<dbReference type="GO" id="GO:0003723">
    <property type="term" value="F:RNA binding"/>
    <property type="evidence" value="ECO:0007669"/>
    <property type="project" value="InterPro"/>
</dbReference>
<dbReference type="InterPro" id="IPR006840">
    <property type="entry name" value="ChaC"/>
</dbReference>
<dbReference type="OMA" id="MCEDMFV"/>
<evidence type="ECO:0000313" key="5">
    <source>
        <dbReference type="Proteomes" id="UP000006671"/>
    </source>
</evidence>
<dbReference type="GeneID" id="8859265"/>
<dbReference type="SUPFAM" id="SSF110857">
    <property type="entry name" value="Gamma-glutamyl cyclotransferase-like"/>
    <property type="match status" value="1"/>
</dbReference>
<dbReference type="AlphaFoldDB" id="D2VQD1"/>
<keyword evidence="5" id="KW-1185">Reference proteome</keyword>
<dbReference type="InterPro" id="IPR002478">
    <property type="entry name" value="PUA"/>
</dbReference>
<dbReference type="Gene3D" id="3.10.490.10">
    <property type="entry name" value="Gamma-glutamyl cyclotransferase-like"/>
    <property type="match status" value="1"/>
</dbReference>
<dbReference type="SUPFAM" id="SSF88697">
    <property type="entry name" value="PUA domain-like"/>
    <property type="match status" value="1"/>
</dbReference>
<dbReference type="KEGG" id="ngr:NAEGRDRAFT_56280"/>
<dbReference type="Pfam" id="PF01472">
    <property type="entry name" value="PUA"/>
    <property type="match status" value="1"/>
</dbReference>
<proteinExistence type="predicted"/>
<organism evidence="5">
    <name type="scientific">Naegleria gruberi</name>
    <name type="common">Amoeba</name>
    <dbReference type="NCBI Taxonomy" id="5762"/>
    <lineage>
        <taxon>Eukaryota</taxon>
        <taxon>Discoba</taxon>
        <taxon>Heterolobosea</taxon>
        <taxon>Tetramitia</taxon>
        <taxon>Eutetramitia</taxon>
        <taxon>Vahlkampfiidae</taxon>
        <taxon>Naegleria</taxon>
    </lineage>
</organism>
<sequence>MCMGDIDAPLFIFAYGSVIWRPGFEYESSFSGFIKGFRRRFWLEDLFHRGQPNQEGRTLTIIRENDYQKVLKEKSNKPICSCQYQNFAHKSSLQHDINSKSEDMDEEIVWGTCYKVSFENAERVMKDLDYRELVAGYQKTSVKVYVSDTIAVCQNAIVYYFDPFVNREQPKKCPFIGPENICCSSKHIARAFGHSGPNRDYLYRLQEYLPVSDHYVDTLVHHVRALESHYPMNCSILEVLRKGEEKGSILVDQGATSALSQRCKNLLACGITKLIGEFERDDIVTIRDCNSRKIIAKGFSNFNSKEIAQMQGKNLKTLLMENKVTSITSHNNTTTLTTICNTSTNATSNHVIHHPTEVISKSRMILL</sequence>
<reference evidence="4 5" key="1">
    <citation type="journal article" date="2010" name="Cell">
        <title>The genome of Naegleria gruberi illuminates early eukaryotic versatility.</title>
        <authorList>
            <person name="Fritz-Laylin L.K."/>
            <person name="Prochnik S.E."/>
            <person name="Ginger M.L."/>
            <person name="Dacks J.B."/>
            <person name="Carpenter M.L."/>
            <person name="Field M.C."/>
            <person name="Kuo A."/>
            <person name="Paredez A."/>
            <person name="Chapman J."/>
            <person name="Pham J."/>
            <person name="Shu S."/>
            <person name="Neupane R."/>
            <person name="Cipriano M."/>
            <person name="Mancuso J."/>
            <person name="Tu H."/>
            <person name="Salamov A."/>
            <person name="Lindquist E."/>
            <person name="Shapiro H."/>
            <person name="Lucas S."/>
            <person name="Grigoriev I.V."/>
            <person name="Cande W.Z."/>
            <person name="Fulton C."/>
            <person name="Rokhsar D.S."/>
            <person name="Dawson S.C."/>
        </authorList>
    </citation>
    <scope>NUCLEOTIDE SEQUENCE [LARGE SCALE GENOMIC DNA]</scope>
    <source>
        <strain evidence="4 5">NEG-M</strain>
    </source>
</reference>
<dbReference type="GO" id="GO:0006751">
    <property type="term" value="P:glutathione catabolic process"/>
    <property type="evidence" value="ECO:0007669"/>
    <property type="project" value="InterPro"/>
</dbReference>
<dbReference type="RefSeq" id="XP_002673670.1">
    <property type="nucleotide sequence ID" value="XM_002673624.1"/>
</dbReference>
<feature type="domain" description="PUA" evidence="3">
    <location>
        <begin position="247"/>
        <end position="325"/>
    </location>
</feature>
<dbReference type="InParanoid" id="D2VQD1"/>
<dbReference type="PANTHER" id="PTHR12192">
    <property type="entry name" value="CATION TRANSPORT PROTEIN CHAC-RELATED"/>
    <property type="match status" value="1"/>
</dbReference>
<dbReference type="Proteomes" id="UP000006671">
    <property type="component" value="Unassembled WGS sequence"/>
</dbReference>